<accession>A0A0H3P091</accession>
<dbReference type="PATRIC" id="fig|930944.6.peg.101"/>
<name>A0A0H3P091_YERE1</name>
<dbReference type="KEGG" id="yey:Y11_01021"/>
<dbReference type="PROSITE" id="PS51257">
    <property type="entry name" value="PROKAR_LIPOPROTEIN"/>
    <property type="match status" value="1"/>
</dbReference>
<dbReference type="AlphaFoldDB" id="A0A0H3P091"/>
<sequence>MKFMMKKIFLATTLITTVLLSGCATESSRSLEVAKVASYGTQYNGPRSPQYGKDGI</sequence>
<protein>
    <submittedName>
        <fullName evidence="2">Putative lipoprotein</fullName>
    </submittedName>
</protein>
<dbReference type="EMBL" id="FR729477">
    <property type="protein sequence ID" value="CBY28079.1"/>
    <property type="molecule type" value="Genomic_DNA"/>
</dbReference>
<feature type="signal peptide" evidence="1">
    <location>
        <begin position="1"/>
        <end position="21"/>
    </location>
</feature>
<reference evidence="2 3" key="1">
    <citation type="journal article" date="2011" name="J. Bacteriol.">
        <title>Complete genome sequence of Yersinia enterocolitica subsp. palearctica serogroup O:3.</title>
        <authorList>
            <person name="Batzilla J."/>
            <person name="Hoper D."/>
            <person name="Antonenka U."/>
            <person name="Heesemann J."/>
            <person name="Rakin A."/>
        </authorList>
    </citation>
    <scope>NUCLEOTIDE SEQUENCE [LARGE SCALE GENOMIC DNA]</scope>
    <source>
        <strain evidence="3">DSM 13030 / CIP 106945 / Y11</strain>
    </source>
</reference>
<dbReference type="HOGENOM" id="CLU_3013375_0_0_6"/>
<dbReference type="Proteomes" id="UP000008084">
    <property type="component" value="Chromosome"/>
</dbReference>
<gene>
    <name evidence="2" type="ordered locus">Y11_01021</name>
</gene>
<evidence type="ECO:0000256" key="1">
    <source>
        <dbReference type="SAM" id="SignalP"/>
    </source>
</evidence>
<keyword evidence="2" id="KW-0449">Lipoprotein</keyword>
<evidence type="ECO:0000313" key="3">
    <source>
        <dbReference type="Proteomes" id="UP000008084"/>
    </source>
</evidence>
<feature type="chain" id="PRO_5002617102" evidence="1">
    <location>
        <begin position="22"/>
        <end position="56"/>
    </location>
</feature>
<keyword evidence="1" id="KW-0732">Signal</keyword>
<organism evidence="2 3">
    <name type="scientific">Yersinia enterocolitica subsp. palearctica serotype O:3 (strain DSM 13030 / CIP 106945 / Y11)</name>
    <dbReference type="NCBI Taxonomy" id="930944"/>
    <lineage>
        <taxon>Bacteria</taxon>
        <taxon>Pseudomonadati</taxon>
        <taxon>Pseudomonadota</taxon>
        <taxon>Gammaproteobacteria</taxon>
        <taxon>Enterobacterales</taxon>
        <taxon>Yersiniaceae</taxon>
        <taxon>Yersinia</taxon>
    </lineage>
</organism>
<evidence type="ECO:0000313" key="2">
    <source>
        <dbReference type="EMBL" id="CBY28079.1"/>
    </source>
</evidence>
<proteinExistence type="predicted"/>